<name>A0A4Q7WK71_9ACTN</name>
<gene>
    <name evidence="2" type="ORF">EV645_6608</name>
</gene>
<evidence type="ECO:0000256" key="1">
    <source>
        <dbReference type="SAM" id="Phobius"/>
    </source>
</evidence>
<keyword evidence="1" id="KW-0812">Transmembrane</keyword>
<sequence>MRIDNVMTCATADWSFLATAPSLSQLAGVLAGFLFTAVVLLLSRPLVAARQAQALGLFLAAFVTLAMDSYLFASLSGDSEAADLCLRSRSSGLIASGILGVGGMAIMAGICWLLAASVTLDSAPRRTQFWRQAEVEQRDLDDEVRRLGIFAEVMMYATAAAIASFVVLTGVDYAYYGLHTSKVALLYGGAAAYLVLLAGLLYGSWAVKRKRTAPGRATVTAAIMSTVGYSVVGAVVTTVIMAPFGGYWAEPSRWVVLAITGFALLGGLPAMITLAHVVPSRRTLTKHRTP</sequence>
<feature type="transmembrane region" description="Helical" evidence="1">
    <location>
        <begin position="153"/>
        <end position="178"/>
    </location>
</feature>
<dbReference type="RefSeq" id="WP_130447937.1">
    <property type="nucleotide sequence ID" value="NZ_SHKR01000016.1"/>
</dbReference>
<dbReference type="OrthoDB" id="4606935at2"/>
<reference evidence="2 3" key="1">
    <citation type="journal article" date="2015" name="Stand. Genomic Sci.">
        <title>Genomic Encyclopedia of Bacterial and Archaeal Type Strains, Phase III: the genomes of soil and plant-associated and newly described type strains.</title>
        <authorList>
            <person name="Whitman W.B."/>
            <person name="Woyke T."/>
            <person name="Klenk H.P."/>
            <person name="Zhou Y."/>
            <person name="Lilburn T.G."/>
            <person name="Beck B.J."/>
            <person name="De Vos P."/>
            <person name="Vandamme P."/>
            <person name="Eisen J.A."/>
            <person name="Garrity G."/>
            <person name="Hugenholtz P."/>
            <person name="Kyrpides N.C."/>
        </authorList>
    </citation>
    <scope>NUCLEOTIDE SEQUENCE [LARGE SCALE GENOMIC DNA]</scope>
    <source>
        <strain evidence="2 3">VKM Ac-2540</strain>
    </source>
</reference>
<feature type="transmembrane region" description="Helical" evidence="1">
    <location>
        <begin position="219"/>
        <end position="242"/>
    </location>
</feature>
<organism evidence="2 3">
    <name type="scientific">Kribbella rubisoli</name>
    <dbReference type="NCBI Taxonomy" id="3075929"/>
    <lineage>
        <taxon>Bacteria</taxon>
        <taxon>Bacillati</taxon>
        <taxon>Actinomycetota</taxon>
        <taxon>Actinomycetes</taxon>
        <taxon>Propionibacteriales</taxon>
        <taxon>Kribbellaceae</taxon>
        <taxon>Kribbella</taxon>
    </lineage>
</organism>
<dbReference type="AlphaFoldDB" id="A0A4Q7WK71"/>
<evidence type="ECO:0000313" key="2">
    <source>
        <dbReference type="EMBL" id="RZU10148.1"/>
    </source>
</evidence>
<feature type="transmembrane region" description="Helical" evidence="1">
    <location>
        <begin position="93"/>
        <end position="116"/>
    </location>
</feature>
<protein>
    <submittedName>
        <fullName evidence="2">Uncharacterized protein</fullName>
    </submittedName>
</protein>
<evidence type="ECO:0000313" key="3">
    <source>
        <dbReference type="Proteomes" id="UP000292027"/>
    </source>
</evidence>
<feature type="transmembrane region" description="Helical" evidence="1">
    <location>
        <begin position="54"/>
        <end position="73"/>
    </location>
</feature>
<accession>A0A4Q7WK71</accession>
<feature type="transmembrane region" description="Helical" evidence="1">
    <location>
        <begin position="254"/>
        <end position="278"/>
    </location>
</feature>
<keyword evidence="1" id="KW-1133">Transmembrane helix</keyword>
<proteinExistence type="predicted"/>
<keyword evidence="3" id="KW-1185">Reference proteome</keyword>
<feature type="transmembrane region" description="Helical" evidence="1">
    <location>
        <begin position="23"/>
        <end position="42"/>
    </location>
</feature>
<dbReference type="Proteomes" id="UP000292027">
    <property type="component" value="Unassembled WGS sequence"/>
</dbReference>
<dbReference type="EMBL" id="SHKR01000016">
    <property type="protein sequence ID" value="RZU10148.1"/>
    <property type="molecule type" value="Genomic_DNA"/>
</dbReference>
<feature type="transmembrane region" description="Helical" evidence="1">
    <location>
        <begin position="184"/>
        <end position="207"/>
    </location>
</feature>
<comment type="caution">
    <text evidence="2">The sequence shown here is derived from an EMBL/GenBank/DDBJ whole genome shotgun (WGS) entry which is preliminary data.</text>
</comment>
<keyword evidence="1" id="KW-0472">Membrane</keyword>